<dbReference type="OrthoDB" id="9765532at2"/>
<dbReference type="GO" id="GO:0005886">
    <property type="term" value="C:plasma membrane"/>
    <property type="evidence" value="ECO:0007669"/>
    <property type="project" value="TreeGrafter"/>
</dbReference>
<proteinExistence type="predicted"/>
<dbReference type="GO" id="GO:0008324">
    <property type="term" value="F:monoatomic cation transmembrane transporter activity"/>
    <property type="evidence" value="ECO:0007669"/>
    <property type="project" value="InterPro"/>
</dbReference>
<dbReference type="Pfam" id="PF02080">
    <property type="entry name" value="TrkA_C"/>
    <property type="match status" value="1"/>
</dbReference>
<dbReference type="InterPro" id="IPR036721">
    <property type="entry name" value="RCK_C_sf"/>
</dbReference>
<evidence type="ECO:0000256" key="7">
    <source>
        <dbReference type="SAM" id="Phobius"/>
    </source>
</evidence>
<dbReference type="RefSeq" id="WP_097013007.1">
    <property type="nucleotide sequence ID" value="NZ_LT907975.1"/>
</dbReference>
<comment type="subcellular location">
    <subcellularLocation>
        <location evidence="1">Membrane</location>
        <topology evidence="1">Multi-pass membrane protein</topology>
    </subcellularLocation>
</comment>
<gene>
    <name evidence="9" type="ORF">DPRO_3341</name>
</gene>
<keyword evidence="3 7" id="KW-0812">Transmembrane</keyword>
<evidence type="ECO:0000259" key="8">
    <source>
        <dbReference type="PROSITE" id="PS51202"/>
    </source>
</evidence>
<keyword evidence="2" id="KW-0813">Transport</keyword>
<dbReference type="PROSITE" id="PS01271">
    <property type="entry name" value="NA_SULFATE"/>
    <property type="match status" value="1"/>
</dbReference>
<feature type="domain" description="RCK C-terminal" evidence="8">
    <location>
        <begin position="207"/>
        <end position="291"/>
    </location>
</feature>
<keyword evidence="10" id="KW-1185">Reference proteome</keyword>
<dbReference type="GO" id="GO:0006813">
    <property type="term" value="P:potassium ion transport"/>
    <property type="evidence" value="ECO:0007669"/>
    <property type="project" value="InterPro"/>
</dbReference>
<dbReference type="EMBL" id="LT907975">
    <property type="protein sequence ID" value="SOB60253.1"/>
    <property type="molecule type" value="Genomic_DNA"/>
</dbReference>
<keyword evidence="6 7" id="KW-0472">Membrane</keyword>
<dbReference type="Pfam" id="PF03600">
    <property type="entry name" value="CitMHS"/>
    <property type="match status" value="1"/>
</dbReference>
<evidence type="ECO:0000256" key="1">
    <source>
        <dbReference type="ARBA" id="ARBA00004141"/>
    </source>
</evidence>
<evidence type="ECO:0000313" key="10">
    <source>
        <dbReference type="Proteomes" id="UP000219215"/>
    </source>
</evidence>
<dbReference type="KEGG" id="pprf:DPRO_3341"/>
<dbReference type="PROSITE" id="PS51202">
    <property type="entry name" value="RCK_C"/>
    <property type="match status" value="2"/>
</dbReference>
<dbReference type="InterPro" id="IPR006037">
    <property type="entry name" value="RCK_C"/>
</dbReference>
<feature type="transmembrane region" description="Helical" evidence="7">
    <location>
        <begin position="143"/>
        <end position="161"/>
    </location>
</feature>
<feature type="transmembrane region" description="Helical" evidence="7">
    <location>
        <begin position="513"/>
        <end position="529"/>
    </location>
</feature>
<reference evidence="10" key="1">
    <citation type="submission" date="2017-09" db="EMBL/GenBank/DDBJ databases">
        <authorList>
            <person name="Regsiter A."/>
            <person name="William W."/>
        </authorList>
    </citation>
    <scope>NUCLEOTIDE SEQUENCE [LARGE SCALE GENOMIC DNA]</scope>
    <source>
        <strain evidence="10">500-1</strain>
    </source>
</reference>
<feature type="transmembrane region" description="Helical" evidence="7">
    <location>
        <begin position="487"/>
        <end position="507"/>
    </location>
</feature>
<feature type="transmembrane region" description="Helical" evidence="7">
    <location>
        <begin position="6"/>
        <end position="21"/>
    </location>
</feature>
<feature type="transmembrane region" description="Helical" evidence="7">
    <location>
        <begin position="534"/>
        <end position="552"/>
    </location>
</feature>
<feature type="domain" description="RCK C-terminal" evidence="8">
    <location>
        <begin position="300"/>
        <end position="385"/>
    </location>
</feature>
<dbReference type="PANTHER" id="PTHR43652">
    <property type="entry name" value="BASIC AMINO ACID ANTIPORTER YFCC-RELATED"/>
    <property type="match status" value="1"/>
</dbReference>
<protein>
    <submittedName>
        <fullName evidence="9">SLC13A transporter family protein (TrkA domain protein)</fullName>
    </submittedName>
</protein>
<sequence length="594" mass="64110">MTPDILIVSLILLAAIILLVTERFTVDVTGIGIIVVLMLTGLLTPKEAMGGFSNPAPLAVAALFVVSYGLVRTGALNFVSRMVIRYANGSRLKLMLLTLLLVGTLSAFLNNTPVVVLFMSIVMTACVRFGFTPSKFLIPLSYISILAGTCTLIGTSTNILVSDVAAGLGAAPITMFELSILGVPIALVGGAFMLMFSDFLLPAHDSPDIDSPSSPELYLSELTIPADSSLIGEKPVKGRLESRPGIKIYEVYRGQRIFRLDVTRIMLREDDLILVRASADEITRLLDQRDVSLPSCSKPHCFKALHSGVSKLVKVLIPSGSKARGTRLRDLYLADFEDVSIVGLIRRHEHYSWRKGNSQRLKVGDVLLVQVNEASLATIREEDDFIILDDDVVKDIVNWKRAPIAMVIFIAMIIATASGITDILTASFAAGFAMILTNCLNISDAYRAVDVKVIMLIIGTIALGSAMQKTGADAYYAHAFLGMFQDAGPHVILTAFILLTSLLSHFLSNNSTAVLLVPIAIATAQTLNVDPRPFIIGVAFGASACYATPIGYQTNLIVYGPAGYRFADYLRLGLPMVAIVCGGAALFIPEFWPF</sequence>
<evidence type="ECO:0000256" key="3">
    <source>
        <dbReference type="ARBA" id="ARBA00022692"/>
    </source>
</evidence>
<dbReference type="Proteomes" id="UP000219215">
    <property type="component" value="Chromosome DPRO"/>
</dbReference>
<accession>A0A2C8FCP0</accession>
<dbReference type="InterPro" id="IPR031312">
    <property type="entry name" value="Na/sul_symport_CS"/>
</dbReference>
<feature type="transmembrane region" description="Helical" evidence="7">
    <location>
        <begin position="572"/>
        <end position="592"/>
    </location>
</feature>
<evidence type="ECO:0000256" key="2">
    <source>
        <dbReference type="ARBA" id="ARBA00022448"/>
    </source>
</evidence>
<dbReference type="PANTHER" id="PTHR43652:SF2">
    <property type="entry name" value="BASIC AMINO ACID ANTIPORTER YFCC-RELATED"/>
    <property type="match status" value="1"/>
</dbReference>
<dbReference type="InterPro" id="IPR004680">
    <property type="entry name" value="Cit_transptr-like_dom"/>
</dbReference>
<dbReference type="Gene3D" id="3.30.70.1450">
    <property type="entry name" value="Regulator of K+ conductance, C-terminal domain"/>
    <property type="match status" value="2"/>
</dbReference>
<feature type="transmembrane region" description="Helical" evidence="7">
    <location>
        <begin position="28"/>
        <end position="44"/>
    </location>
</feature>
<organism evidence="9 10">
    <name type="scientific">Pseudodesulfovibrio profundus</name>
    <dbReference type="NCBI Taxonomy" id="57320"/>
    <lineage>
        <taxon>Bacteria</taxon>
        <taxon>Pseudomonadati</taxon>
        <taxon>Thermodesulfobacteriota</taxon>
        <taxon>Desulfovibrionia</taxon>
        <taxon>Desulfovibrionales</taxon>
        <taxon>Desulfovibrionaceae</taxon>
    </lineage>
</organism>
<evidence type="ECO:0000256" key="5">
    <source>
        <dbReference type="ARBA" id="ARBA00022989"/>
    </source>
</evidence>
<dbReference type="AlphaFoldDB" id="A0A2C8FCP0"/>
<feature type="transmembrane region" description="Helical" evidence="7">
    <location>
        <begin position="404"/>
        <end position="436"/>
    </location>
</feature>
<dbReference type="InterPro" id="IPR051679">
    <property type="entry name" value="DASS-Related_Transporters"/>
</dbReference>
<dbReference type="SUPFAM" id="SSF116726">
    <property type="entry name" value="TrkA C-terminal domain-like"/>
    <property type="match status" value="2"/>
</dbReference>
<keyword evidence="4" id="KW-0677">Repeat</keyword>
<evidence type="ECO:0000256" key="6">
    <source>
        <dbReference type="ARBA" id="ARBA00023136"/>
    </source>
</evidence>
<evidence type="ECO:0000313" key="9">
    <source>
        <dbReference type="EMBL" id="SOB60253.1"/>
    </source>
</evidence>
<feature type="transmembrane region" description="Helical" evidence="7">
    <location>
        <begin position="56"/>
        <end position="79"/>
    </location>
</feature>
<keyword evidence="5 7" id="KW-1133">Transmembrane helix</keyword>
<feature type="transmembrane region" description="Helical" evidence="7">
    <location>
        <begin position="173"/>
        <end position="196"/>
    </location>
</feature>
<feature type="transmembrane region" description="Helical" evidence="7">
    <location>
        <begin position="448"/>
        <end position="466"/>
    </location>
</feature>
<name>A0A2C8FCP0_9BACT</name>
<evidence type="ECO:0000256" key="4">
    <source>
        <dbReference type="ARBA" id="ARBA00022737"/>
    </source>
</evidence>